<evidence type="ECO:0000313" key="1">
    <source>
        <dbReference type="EMBL" id="OJJ51954.1"/>
    </source>
</evidence>
<keyword evidence="2" id="KW-1185">Reference proteome</keyword>
<dbReference type="GeneID" id="63764628"/>
<dbReference type="RefSeq" id="XP_040695760.1">
    <property type="nucleotide sequence ID" value="XM_040848555.1"/>
</dbReference>
<dbReference type="EMBL" id="KV878611">
    <property type="protein sequence ID" value="OJJ51954.1"/>
    <property type="molecule type" value="Genomic_DNA"/>
</dbReference>
<protein>
    <recommendedName>
        <fullName evidence="3">F-box domain-containing protein</fullName>
    </recommendedName>
</protein>
<organism evidence="1 2">
    <name type="scientific">Aspergillus sydowii CBS 593.65</name>
    <dbReference type="NCBI Taxonomy" id="1036612"/>
    <lineage>
        <taxon>Eukaryota</taxon>
        <taxon>Fungi</taxon>
        <taxon>Dikarya</taxon>
        <taxon>Ascomycota</taxon>
        <taxon>Pezizomycotina</taxon>
        <taxon>Eurotiomycetes</taxon>
        <taxon>Eurotiomycetidae</taxon>
        <taxon>Eurotiales</taxon>
        <taxon>Aspergillaceae</taxon>
        <taxon>Aspergillus</taxon>
        <taxon>Aspergillus subgen. Nidulantes</taxon>
    </lineage>
</organism>
<evidence type="ECO:0008006" key="3">
    <source>
        <dbReference type="Google" id="ProtNLM"/>
    </source>
</evidence>
<dbReference type="VEuPathDB" id="FungiDB:ASPSYDRAFT_52788"/>
<accession>A0A1L9SXP1</accession>
<gene>
    <name evidence="1" type="ORF">ASPSYDRAFT_52788</name>
</gene>
<evidence type="ECO:0000313" key="2">
    <source>
        <dbReference type="Proteomes" id="UP000184356"/>
    </source>
</evidence>
<dbReference type="Proteomes" id="UP000184356">
    <property type="component" value="Unassembled WGS sequence"/>
</dbReference>
<dbReference type="AlphaFoldDB" id="A0A1L9SXP1"/>
<dbReference type="OrthoDB" id="3437411at2759"/>
<sequence length="236" mass="27114">IPNLRHLCVPAGHFIEFLDNLLKRQNYLPELQSFETYYGSRIYKPLQCWGSILGLRQLSSLKIRRCARWEWLSVWEYDTLLTPTPPELRSIPPEFGGIPPELQGKGDILLRRITIGESNLGYTILARLIQSCKRLEAFSYHSTSGWDAEDSEPTTIIQALLLHKDSLTYLGFDFLLCIESSDEPQEPDLFYNLGMASQLSLKLLTELYVFPSDDHGWPDGLFDGFDSRVFINLHDD</sequence>
<reference evidence="2" key="1">
    <citation type="journal article" date="2017" name="Genome Biol.">
        <title>Comparative genomics reveals high biological diversity and specific adaptations in the industrially and medically important fungal genus Aspergillus.</title>
        <authorList>
            <person name="de Vries R.P."/>
            <person name="Riley R."/>
            <person name="Wiebenga A."/>
            <person name="Aguilar-Osorio G."/>
            <person name="Amillis S."/>
            <person name="Uchima C.A."/>
            <person name="Anderluh G."/>
            <person name="Asadollahi M."/>
            <person name="Askin M."/>
            <person name="Barry K."/>
            <person name="Battaglia E."/>
            <person name="Bayram O."/>
            <person name="Benocci T."/>
            <person name="Braus-Stromeyer S.A."/>
            <person name="Caldana C."/>
            <person name="Canovas D."/>
            <person name="Cerqueira G.C."/>
            <person name="Chen F."/>
            <person name="Chen W."/>
            <person name="Choi C."/>
            <person name="Clum A."/>
            <person name="Dos Santos R.A."/>
            <person name="Damasio A.R."/>
            <person name="Diallinas G."/>
            <person name="Emri T."/>
            <person name="Fekete E."/>
            <person name="Flipphi M."/>
            <person name="Freyberg S."/>
            <person name="Gallo A."/>
            <person name="Gournas C."/>
            <person name="Habgood R."/>
            <person name="Hainaut M."/>
            <person name="Harispe M.L."/>
            <person name="Henrissat B."/>
            <person name="Hilden K.S."/>
            <person name="Hope R."/>
            <person name="Hossain A."/>
            <person name="Karabika E."/>
            <person name="Karaffa L."/>
            <person name="Karanyi Z."/>
            <person name="Krasevec N."/>
            <person name="Kuo A."/>
            <person name="Kusch H."/>
            <person name="LaButti K."/>
            <person name="Lagendijk E.L."/>
            <person name="Lapidus A."/>
            <person name="Levasseur A."/>
            <person name="Lindquist E."/>
            <person name="Lipzen A."/>
            <person name="Logrieco A.F."/>
            <person name="MacCabe A."/>
            <person name="Maekelae M.R."/>
            <person name="Malavazi I."/>
            <person name="Melin P."/>
            <person name="Meyer V."/>
            <person name="Mielnichuk N."/>
            <person name="Miskei M."/>
            <person name="Molnar A.P."/>
            <person name="Mule G."/>
            <person name="Ngan C.Y."/>
            <person name="Orejas M."/>
            <person name="Orosz E."/>
            <person name="Ouedraogo J.P."/>
            <person name="Overkamp K.M."/>
            <person name="Park H.-S."/>
            <person name="Perrone G."/>
            <person name="Piumi F."/>
            <person name="Punt P.J."/>
            <person name="Ram A.F."/>
            <person name="Ramon A."/>
            <person name="Rauscher S."/>
            <person name="Record E."/>
            <person name="Riano-Pachon D.M."/>
            <person name="Robert V."/>
            <person name="Roehrig J."/>
            <person name="Ruller R."/>
            <person name="Salamov A."/>
            <person name="Salih N.S."/>
            <person name="Samson R.A."/>
            <person name="Sandor E."/>
            <person name="Sanguinetti M."/>
            <person name="Schuetze T."/>
            <person name="Sepcic K."/>
            <person name="Shelest E."/>
            <person name="Sherlock G."/>
            <person name="Sophianopoulou V."/>
            <person name="Squina F.M."/>
            <person name="Sun H."/>
            <person name="Susca A."/>
            <person name="Todd R.B."/>
            <person name="Tsang A."/>
            <person name="Unkles S.E."/>
            <person name="van de Wiele N."/>
            <person name="van Rossen-Uffink D."/>
            <person name="Oliveira J.V."/>
            <person name="Vesth T.C."/>
            <person name="Visser J."/>
            <person name="Yu J.-H."/>
            <person name="Zhou M."/>
            <person name="Andersen M.R."/>
            <person name="Archer D.B."/>
            <person name="Baker S.E."/>
            <person name="Benoit I."/>
            <person name="Brakhage A.A."/>
            <person name="Braus G.H."/>
            <person name="Fischer R."/>
            <person name="Frisvad J.C."/>
            <person name="Goldman G.H."/>
            <person name="Houbraken J."/>
            <person name="Oakley B."/>
            <person name="Pocsi I."/>
            <person name="Scazzocchio C."/>
            <person name="Seiboth B."/>
            <person name="vanKuyk P.A."/>
            <person name="Wortman J."/>
            <person name="Dyer P.S."/>
            <person name="Grigoriev I.V."/>
        </authorList>
    </citation>
    <scope>NUCLEOTIDE SEQUENCE [LARGE SCALE GENOMIC DNA]</scope>
    <source>
        <strain evidence="2">CBS 593.65</strain>
    </source>
</reference>
<proteinExistence type="predicted"/>
<feature type="non-terminal residue" evidence="1">
    <location>
        <position position="1"/>
    </location>
</feature>
<name>A0A1L9SXP1_9EURO</name>